<evidence type="ECO:0000313" key="1">
    <source>
        <dbReference type="EMBL" id="MDD7969307.1"/>
    </source>
</evidence>
<dbReference type="InterPro" id="IPR016155">
    <property type="entry name" value="Mopterin_synth/thiamin_S_b"/>
</dbReference>
<dbReference type="InterPro" id="IPR012675">
    <property type="entry name" value="Beta-grasp_dom_sf"/>
</dbReference>
<dbReference type="Pfam" id="PF02597">
    <property type="entry name" value="ThiS"/>
    <property type="match status" value="1"/>
</dbReference>
<dbReference type="EMBL" id="JAQZAO010000021">
    <property type="protein sequence ID" value="MDD7969307.1"/>
    <property type="molecule type" value="Genomic_DNA"/>
</dbReference>
<evidence type="ECO:0000313" key="2">
    <source>
        <dbReference type="Proteomes" id="UP001300763"/>
    </source>
</evidence>
<sequence length="86" mass="8384">MSAGTATVRYFGGAKTAAGTRSEVVAVRAGATVDGLIAALAASHGEALARVLAAASFLLDEVAVHDRSVVVPDGAVVEVLPPVAGG</sequence>
<keyword evidence="2" id="KW-1185">Reference proteome</keyword>
<dbReference type="SUPFAM" id="SSF54285">
    <property type="entry name" value="MoaD/ThiS"/>
    <property type="match status" value="1"/>
</dbReference>
<reference evidence="1 2" key="1">
    <citation type="submission" date="2023-02" db="EMBL/GenBank/DDBJ databases">
        <title>Genome sequencing required for Actinomycetospora new species description.</title>
        <authorList>
            <person name="Saimee Y."/>
            <person name="Duangmal K."/>
        </authorList>
    </citation>
    <scope>NUCLEOTIDE SEQUENCE [LARGE SCALE GENOMIC DNA]</scope>
    <source>
        <strain evidence="1 2">DW7H6</strain>
    </source>
</reference>
<protein>
    <submittedName>
        <fullName evidence="1">MoaD/ThiS family protein</fullName>
    </submittedName>
</protein>
<dbReference type="Gene3D" id="3.10.20.30">
    <property type="match status" value="1"/>
</dbReference>
<organism evidence="1 2">
    <name type="scientific">Actinomycetospora lemnae</name>
    <dbReference type="NCBI Taxonomy" id="3019891"/>
    <lineage>
        <taxon>Bacteria</taxon>
        <taxon>Bacillati</taxon>
        <taxon>Actinomycetota</taxon>
        <taxon>Actinomycetes</taxon>
        <taxon>Pseudonocardiales</taxon>
        <taxon>Pseudonocardiaceae</taxon>
        <taxon>Actinomycetospora</taxon>
    </lineage>
</organism>
<comment type="caution">
    <text evidence="1">The sequence shown here is derived from an EMBL/GenBank/DDBJ whole genome shotgun (WGS) entry which is preliminary data.</text>
</comment>
<dbReference type="RefSeq" id="WP_274203835.1">
    <property type="nucleotide sequence ID" value="NZ_JAQZAO010000021.1"/>
</dbReference>
<name>A0ABT5T2F8_9PSEU</name>
<accession>A0ABT5T2F8</accession>
<dbReference type="InterPro" id="IPR003749">
    <property type="entry name" value="ThiS/MoaD-like"/>
</dbReference>
<proteinExistence type="predicted"/>
<gene>
    <name evidence="1" type="ORF">PGB27_28520</name>
</gene>
<dbReference type="Proteomes" id="UP001300763">
    <property type="component" value="Unassembled WGS sequence"/>
</dbReference>